<dbReference type="OrthoDB" id="203824at2759"/>
<dbReference type="Proteomes" id="UP000077266">
    <property type="component" value="Unassembled WGS sequence"/>
</dbReference>
<protein>
    <submittedName>
        <fullName evidence="6">Pentulose kinase</fullName>
    </submittedName>
</protein>
<proteinExistence type="inferred from homology"/>
<evidence type="ECO:0000313" key="7">
    <source>
        <dbReference type="Proteomes" id="UP000077266"/>
    </source>
</evidence>
<keyword evidence="7" id="KW-1185">Reference proteome</keyword>
<dbReference type="PANTHER" id="PTHR43435:SF4">
    <property type="entry name" value="FGGY CARBOHYDRATE KINASE DOMAIN-CONTAINING PROTEIN"/>
    <property type="match status" value="1"/>
</dbReference>
<gene>
    <name evidence="6" type="ORF">EXIGLDRAFT_681023</name>
</gene>
<dbReference type="InterPro" id="IPR006003">
    <property type="entry name" value="FGGY_RbtK-like"/>
</dbReference>
<keyword evidence="3 6" id="KW-0418">Kinase</keyword>
<dbReference type="InterPro" id="IPR043129">
    <property type="entry name" value="ATPase_NBD"/>
</dbReference>
<dbReference type="GO" id="GO:0019150">
    <property type="term" value="F:D-ribulokinase activity"/>
    <property type="evidence" value="ECO:0007669"/>
    <property type="project" value="TreeGrafter"/>
</dbReference>
<name>A0A165E9X8_EXIGL</name>
<reference evidence="6 7" key="1">
    <citation type="journal article" date="2016" name="Mol. Biol. Evol.">
        <title>Comparative Genomics of Early-Diverging Mushroom-Forming Fungi Provides Insights into the Origins of Lignocellulose Decay Capabilities.</title>
        <authorList>
            <person name="Nagy L.G."/>
            <person name="Riley R."/>
            <person name="Tritt A."/>
            <person name="Adam C."/>
            <person name="Daum C."/>
            <person name="Floudas D."/>
            <person name="Sun H."/>
            <person name="Yadav J.S."/>
            <person name="Pangilinan J."/>
            <person name="Larsson K.H."/>
            <person name="Matsuura K."/>
            <person name="Barry K."/>
            <person name="Labutti K."/>
            <person name="Kuo R."/>
            <person name="Ohm R.A."/>
            <person name="Bhattacharya S.S."/>
            <person name="Shirouzu T."/>
            <person name="Yoshinaga Y."/>
            <person name="Martin F.M."/>
            <person name="Grigoriev I.V."/>
            <person name="Hibbett D.S."/>
        </authorList>
    </citation>
    <scope>NUCLEOTIDE SEQUENCE [LARGE SCALE GENOMIC DNA]</scope>
    <source>
        <strain evidence="6 7">HHB12029</strain>
    </source>
</reference>
<evidence type="ECO:0000256" key="1">
    <source>
        <dbReference type="ARBA" id="ARBA00009156"/>
    </source>
</evidence>
<evidence type="ECO:0000259" key="4">
    <source>
        <dbReference type="Pfam" id="PF00370"/>
    </source>
</evidence>
<dbReference type="CDD" id="cd07782">
    <property type="entry name" value="ASKHA_NBD_FGGY_D-RBK"/>
    <property type="match status" value="1"/>
</dbReference>
<dbReference type="SUPFAM" id="SSF53067">
    <property type="entry name" value="Actin-like ATPase domain"/>
    <property type="match status" value="2"/>
</dbReference>
<dbReference type="NCBIfam" id="TIGR01315">
    <property type="entry name" value="5C_CHO_kinase"/>
    <property type="match status" value="1"/>
</dbReference>
<accession>A0A165E9X8</accession>
<organism evidence="6 7">
    <name type="scientific">Exidia glandulosa HHB12029</name>
    <dbReference type="NCBI Taxonomy" id="1314781"/>
    <lineage>
        <taxon>Eukaryota</taxon>
        <taxon>Fungi</taxon>
        <taxon>Dikarya</taxon>
        <taxon>Basidiomycota</taxon>
        <taxon>Agaricomycotina</taxon>
        <taxon>Agaricomycetes</taxon>
        <taxon>Auriculariales</taxon>
        <taxon>Exidiaceae</taxon>
        <taxon>Exidia</taxon>
    </lineage>
</organism>
<dbReference type="InParanoid" id="A0A165E9X8"/>
<evidence type="ECO:0000256" key="3">
    <source>
        <dbReference type="ARBA" id="ARBA00022777"/>
    </source>
</evidence>
<comment type="similarity">
    <text evidence="1">Belongs to the FGGY kinase family.</text>
</comment>
<sequence>MGNAVYIGVDVGTGSVRSCILERDGTLLASATQAIRTWRDSKDHRIFEQSTADIWDAICSTVKQALKESGVASSAVRGIGFDATCSLAVVDANGSPVAISKGEQLGSEGERNVILWADHRAEAEAEVINATESIVLEYVGGTVSLEMEIPKILWLKRNMQSKDFERCQFFDLPDYLTYRATGSTSRSCCSLTCKCNFLPNEGWKPEFFTQIGLDSVVAANFAQIGQNAQPVLTAGLPVGAGLSASAARELGLDQGTPVASSVIDAYAGWIGTVATRYREQGASTAADAALSPAPTLASSALRLAAVAGTSTCYLIQSPRDIFVTGVWGPYKNAVFPGYWMNEGGQSSTGQLIDFVLTTHSAYPELQQRAKDEQRDQFDILFDTLEALCAEEGLGKGEFTELTRHMHMYPDLHGNRSPLADPRMRGAIMGLSLDAGLGDLARKFYLALEAIALQTRHIVDAMREKGHTIDSIFLSGGQARNARLCALIAALCDCEVVIPASSSTAVVRGAAVLARAAADFAATSHRSSTATWNTQDEVKKAGEDFAEELWNIMVEMTPPGTVIRSTATDREKKILDVKYRIFKETIEIQRRWRKDIDEAANL</sequence>
<dbReference type="PANTHER" id="PTHR43435">
    <property type="entry name" value="RIBULOKINASE"/>
    <property type="match status" value="1"/>
</dbReference>
<dbReference type="InterPro" id="IPR018485">
    <property type="entry name" value="FGGY_C"/>
</dbReference>
<dbReference type="InterPro" id="IPR018484">
    <property type="entry name" value="FGGY_N"/>
</dbReference>
<dbReference type="Pfam" id="PF02782">
    <property type="entry name" value="FGGY_C"/>
    <property type="match status" value="1"/>
</dbReference>
<keyword evidence="2" id="KW-0808">Transferase</keyword>
<feature type="domain" description="Carbohydrate kinase FGGY N-terminal" evidence="4">
    <location>
        <begin position="5"/>
        <end position="271"/>
    </location>
</feature>
<evidence type="ECO:0000256" key="2">
    <source>
        <dbReference type="ARBA" id="ARBA00022679"/>
    </source>
</evidence>
<evidence type="ECO:0000259" key="5">
    <source>
        <dbReference type="Pfam" id="PF02782"/>
    </source>
</evidence>
<feature type="domain" description="Carbohydrate kinase FGGY C-terminal" evidence="5">
    <location>
        <begin position="303"/>
        <end position="516"/>
    </location>
</feature>
<dbReference type="AlphaFoldDB" id="A0A165E9X8"/>
<dbReference type="Gene3D" id="1.20.58.2240">
    <property type="match status" value="1"/>
</dbReference>
<dbReference type="Gene3D" id="3.30.420.40">
    <property type="match status" value="1"/>
</dbReference>
<dbReference type="EMBL" id="KV426156">
    <property type="protein sequence ID" value="KZV86423.1"/>
    <property type="molecule type" value="Genomic_DNA"/>
</dbReference>
<evidence type="ECO:0000313" key="6">
    <source>
        <dbReference type="EMBL" id="KZV86423.1"/>
    </source>
</evidence>
<dbReference type="GO" id="GO:0005737">
    <property type="term" value="C:cytoplasm"/>
    <property type="evidence" value="ECO:0007669"/>
    <property type="project" value="TreeGrafter"/>
</dbReference>
<dbReference type="GO" id="GO:0019321">
    <property type="term" value="P:pentose metabolic process"/>
    <property type="evidence" value="ECO:0007669"/>
    <property type="project" value="TreeGrafter"/>
</dbReference>
<dbReference type="STRING" id="1314781.A0A165E9X8"/>
<dbReference type="Pfam" id="PF00370">
    <property type="entry name" value="FGGY_N"/>
    <property type="match status" value="1"/>
</dbReference>